<organism evidence="13 14">
    <name type="scientific">Pseudodesulfovibrio hydrargyri</name>
    <dbReference type="NCBI Taxonomy" id="2125990"/>
    <lineage>
        <taxon>Bacteria</taxon>
        <taxon>Pseudomonadati</taxon>
        <taxon>Thermodesulfobacteriota</taxon>
        <taxon>Desulfovibrionia</taxon>
        <taxon>Desulfovibrionales</taxon>
        <taxon>Desulfovibrionaceae</taxon>
    </lineage>
</organism>
<evidence type="ECO:0000256" key="10">
    <source>
        <dbReference type="ARBA" id="ARBA00023136"/>
    </source>
</evidence>
<feature type="transmembrane region" description="Helical" evidence="12">
    <location>
        <begin position="448"/>
        <end position="470"/>
    </location>
</feature>
<comment type="similarity">
    <text evidence="2 11">Belongs to the sodium:solute symporter (SSF) (TC 2.A.21) family.</text>
</comment>
<feature type="transmembrane region" description="Helical" evidence="12">
    <location>
        <begin position="476"/>
        <end position="494"/>
    </location>
</feature>
<dbReference type="RefSeq" id="WP_071543980.1">
    <property type="nucleotide sequence ID" value="NZ_LKAQ01000001.1"/>
</dbReference>
<protein>
    <submittedName>
        <fullName evidence="13">Cation/acetate symporter ActP</fullName>
    </submittedName>
</protein>
<dbReference type="AlphaFoldDB" id="A0A1J5NAK4"/>
<keyword evidence="7 12" id="KW-1133">Transmembrane helix</keyword>
<evidence type="ECO:0000256" key="11">
    <source>
        <dbReference type="RuleBase" id="RU362091"/>
    </source>
</evidence>
<reference evidence="13 14" key="1">
    <citation type="submission" date="2015-09" db="EMBL/GenBank/DDBJ databases">
        <title>Genome of Desulfovibrio dechloracetivorans BerOc1, a mercury methylating strain isolated from highly hydrocarbons and metals contaminated coastal sediments.</title>
        <authorList>
            <person name="Goni Urriza M."/>
            <person name="Gassie C."/>
            <person name="Bouchez O."/>
            <person name="Klopp C."/>
            <person name="Ranchou-Peyruse A."/>
            <person name="Remy G."/>
        </authorList>
    </citation>
    <scope>NUCLEOTIDE SEQUENCE [LARGE SCALE GENOMIC DNA]</scope>
    <source>
        <strain evidence="13 14">BerOc1</strain>
    </source>
</reference>
<dbReference type="InterPro" id="IPR038377">
    <property type="entry name" value="Na/Glc_symporter_sf"/>
</dbReference>
<evidence type="ECO:0000256" key="12">
    <source>
        <dbReference type="SAM" id="Phobius"/>
    </source>
</evidence>
<dbReference type="PROSITE" id="PS00457">
    <property type="entry name" value="NA_SOLUT_SYMP_2"/>
    <property type="match status" value="1"/>
</dbReference>
<dbReference type="InterPro" id="IPR018212">
    <property type="entry name" value="Na/solute_symporter_CS"/>
</dbReference>
<comment type="caution">
    <text evidence="13">The sequence shown here is derived from an EMBL/GenBank/DDBJ whole genome shotgun (WGS) entry which is preliminary data.</text>
</comment>
<evidence type="ECO:0000256" key="2">
    <source>
        <dbReference type="ARBA" id="ARBA00006434"/>
    </source>
</evidence>
<dbReference type="InterPro" id="IPR001734">
    <property type="entry name" value="Na/solute_symporter"/>
</dbReference>
<proteinExistence type="inferred from homology"/>
<feature type="transmembrane region" description="Helical" evidence="12">
    <location>
        <begin position="79"/>
        <end position="100"/>
    </location>
</feature>
<feature type="transmembrane region" description="Helical" evidence="12">
    <location>
        <begin position="150"/>
        <end position="173"/>
    </location>
</feature>
<dbReference type="GO" id="GO:0015293">
    <property type="term" value="F:symporter activity"/>
    <property type="evidence" value="ECO:0007669"/>
    <property type="project" value="UniProtKB-KW"/>
</dbReference>
<evidence type="ECO:0000256" key="1">
    <source>
        <dbReference type="ARBA" id="ARBA00004651"/>
    </source>
</evidence>
<dbReference type="PANTHER" id="PTHR48086">
    <property type="entry name" value="SODIUM/PROLINE SYMPORTER-RELATED"/>
    <property type="match status" value="1"/>
</dbReference>
<keyword evidence="10 12" id="KW-0472">Membrane</keyword>
<accession>A0A1J5NAK4</accession>
<feature type="transmembrane region" description="Helical" evidence="12">
    <location>
        <begin position="343"/>
        <end position="371"/>
    </location>
</feature>
<evidence type="ECO:0000256" key="4">
    <source>
        <dbReference type="ARBA" id="ARBA00022475"/>
    </source>
</evidence>
<dbReference type="EMBL" id="LKAQ01000001">
    <property type="protein sequence ID" value="OIQ51864.1"/>
    <property type="molecule type" value="Genomic_DNA"/>
</dbReference>
<feature type="transmembrane region" description="Helical" evidence="12">
    <location>
        <begin position="121"/>
        <end position="138"/>
    </location>
</feature>
<evidence type="ECO:0000256" key="7">
    <source>
        <dbReference type="ARBA" id="ARBA00022989"/>
    </source>
</evidence>
<evidence type="ECO:0000256" key="5">
    <source>
        <dbReference type="ARBA" id="ARBA00022692"/>
    </source>
</evidence>
<evidence type="ECO:0000313" key="13">
    <source>
        <dbReference type="EMBL" id="OIQ51864.1"/>
    </source>
</evidence>
<dbReference type="GO" id="GO:0005886">
    <property type="term" value="C:plasma membrane"/>
    <property type="evidence" value="ECO:0007669"/>
    <property type="project" value="UniProtKB-SubCell"/>
</dbReference>
<dbReference type="CDD" id="cd11480">
    <property type="entry name" value="SLC5sbd_u4"/>
    <property type="match status" value="1"/>
</dbReference>
<sequence length="524" mass="56503">MELGYQIPVTALLLIGAMLAFTVVTTFMFRSQKTSADYYLAGRKVNSFINASAISSDYLSAASFLGVAGVAFLFGFDGIIYALGFFVGYIALLLFLASPLRKFGRYTVPDFVSERFHSKTARILGVIGVLFISLFYMAPQMLGAGKVMGLLLNLDYSTSIIIIACIITFYVTVGGMKATTVNQLVQFWILFGAMFLLAFIPFMLKGLTYTDVVKFLAEFKGSTPITGKEFDGAAYTSPAYWLTSLKDTLSLLLALMFGTAGLPHILVRFYTAPDGKAARRTVIYVLFLIGMFYILSPYVGHVIRYVFLQGEAMGVSPHLMQWLADNGKNLAVPVAGSYFGGQVLLGIVVAGAFAAILSTVAGLIIASAGAIGHDLVVNVFNPNMPERSRVKVARVASIAVGLLGIPLGFWAESMQIAILVGLAFAIAASTFFPVLVMGVWWPRMTKGGACAGLVTGIVGSFFMILGKGMLPHFLQYNNPGGFVMILSFIAIYTVSKMEYAAKGETALPHDTMEVMTLLHGPEQA</sequence>
<comment type="subcellular location">
    <subcellularLocation>
        <location evidence="1">Cell membrane</location>
        <topology evidence="1">Multi-pass membrane protein</topology>
    </subcellularLocation>
</comment>
<feature type="transmembrane region" description="Helical" evidence="12">
    <location>
        <begin position="6"/>
        <end position="27"/>
    </location>
</feature>
<keyword evidence="9" id="KW-0406">Ion transport</keyword>
<dbReference type="Proteomes" id="UP000181901">
    <property type="component" value="Unassembled WGS sequence"/>
</dbReference>
<dbReference type="NCBIfam" id="TIGR00813">
    <property type="entry name" value="sss"/>
    <property type="match status" value="1"/>
</dbReference>
<dbReference type="OrthoDB" id="9764416at2"/>
<keyword evidence="4" id="KW-1003">Cell membrane</keyword>
<evidence type="ECO:0000256" key="6">
    <source>
        <dbReference type="ARBA" id="ARBA00022847"/>
    </source>
</evidence>
<feature type="transmembrane region" description="Helical" evidence="12">
    <location>
        <begin position="185"/>
        <end position="204"/>
    </location>
</feature>
<keyword evidence="14" id="KW-1185">Reference proteome</keyword>
<dbReference type="Gene3D" id="1.20.1730.10">
    <property type="entry name" value="Sodium/glucose cotransporter"/>
    <property type="match status" value="1"/>
</dbReference>
<dbReference type="PANTHER" id="PTHR48086:SF6">
    <property type="entry name" value="CATION_ACETATE SYMPORTER ACTP"/>
    <property type="match status" value="1"/>
</dbReference>
<feature type="transmembrane region" description="Helical" evidence="12">
    <location>
        <begin position="249"/>
        <end position="270"/>
    </location>
</feature>
<gene>
    <name evidence="13" type="primary">actP</name>
    <name evidence="13" type="ORF">BerOc1_00327</name>
</gene>
<dbReference type="Pfam" id="PF00474">
    <property type="entry name" value="SSF"/>
    <property type="match status" value="1"/>
</dbReference>
<evidence type="ECO:0000313" key="14">
    <source>
        <dbReference type="Proteomes" id="UP000181901"/>
    </source>
</evidence>
<evidence type="ECO:0000256" key="8">
    <source>
        <dbReference type="ARBA" id="ARBA00023053"/>
    </source>
</evidence>
<evidence type="ECO:0000256" key="9">
    <source>
        <dbReference type="ARBA" id="ARBA00023065"/>
    </source>
</evidence>
<keyword evidence="6" id="KW-0769">Symport</keyword>
<dbReference type="InterPro" id="IPR050277">
    <property type="entry name" value="Sodium:Solute_Symporter"/>
</dbReference>
<dbReference type="GO" id="GO:0006847">
    <property type="term" value="P:plasma membrane acetate transport"/>
    <property type="evidence" value="ECO:0007669"/>
    <property type="project" value="TreeGrafter"/>
</dbReference>
<dbReference type="PROSITE" id="PS50283">
    <property type="entry name" value="NA_SOLUT_SYMP_3"/>
    <property type="match status" value="1"/>
</dbReference>
<feature type="transmembrane region" description="Helical" evidence="12">
    <location>
        <begin position="392"/>
        <end position="410"/>
    </location>
</feature>
<feature type="transmembrane region" description="Helical" evidence="12">
    <location>
        <begin position="416"/>
        <end position="441"/>
    </location>
</feature>
<keyword evidence="3" id="KW-0813">Transport</keyword>
<feature type="transmembrane region" description="Helical" evidence="12">
    <location>
        <begin position="282"/>
        <end position="307"/>
    </location>
</feature>
<evidence type="ECO:0000256" key="3">
    <source>
        <dbReference type="ARBA" id="ARBA00022448"/>
    </source>
</evidence>
<keyword evidence="5 12" id="KW-0812">Transmembrane</keyword>
<dbReference type="GO" id="GO:0015123">
    <property type="term" value="F:acetate transmembrane transporter activity"/>
    <property type="evidence" value="ECO:0007669"/>
    <property type="project" value="TreeGrafter"/>
</dbReference>
<keyword evidence="8" id="KW-0915">Sodium</keyword>
<dbReference type="GO" id="GO:0006811">
    <property type="term" value="P:monoatomic ion transport"/>
    <property type="evidence" value="ECO:0007669"/>
    <property type="project" value="UniProtKB-KW"/>
</dbReference>
<name>A0A1J5NAK4_9BACT</name>